<sequence length="144" mass="15097">MKKGILIAVAAVAVVFVPRTRAESANSMKVSDCWVQVAPGAAVAAGYFSLTNIGNTTVSLVGATSPAFGMAMLHRSRYEGGIAKMMNVGRVPVPAHATLTFSPGGYHVMLEEPRGTPGKRANILLALTFSNGEQLTTQCVVKHP</sequence>
<dbReference type="KEGG" id="ppul:RO07_20860"/>
<evidence type="ECO:0000313" key="1">
    <source>
        <dbReference type="EMBL" id="AJC23521.1"/>
    </source>
</evidence>
<proteinExistence type="predicted"/>
<dbReference type="InterPro" id="IPR058248">
    <property type="entry name" value="Lxx211020-like"/>
</dbReference>
<reference evidence="3" key="1">
    <citation type="submission" date="2014-12" db="EMBL/GenBank/DDBJ databases">
        <title>Complete Genome Sequencing of Pandoraea pulmonicola DSM 16583.</title>
        <authorList>
            <person name="Chan K.-G."/>
        </authorList>
    </citation>
    <scope>NUCLEOTIDE SEQUENCE [LARGE SCALE GENOMIC DNA]</scope>
    <source>
        <strain evidence="3">DSM 16583</strain>
    </source>
</reference>
<dbReference type="Pfam" id="PF04314">
    <property type="entry name" value="PCuAC"/>
    <property type="match status" value="1"/>
</dbReference>
<reference evidence="2 4" key="3">
    <citation type="submission" date="2018-06" db="EMBL/GenBank/DDBJ databases">
        <authorList>
            <consortium name="Pathogen Informatics"/>
            <person name="Doyle S."/>
        </authorList>
    </citation>
    <scope>NUCLEOTIDE SEQUENCE [LARGE SCALE GENOMIC DNA]</scope>
    <source>
        <strain evidence="2 4">NCTC13159</strain>
    </source>
</reference>
<dbReference type="Gene3D" id="2.60.40.1890">
    <property type="entry name" value="PCu(A)C copper chaperone"/>
    <property type="match status" value="1"/>
</dbReference>
<keyword evidence="3" id="KW-1185">Reference proteome</keyword>
<dbReference type="InterPro" id="IPR036182">
    <property type="entry name" value="PCuAC_sf"/>
</dbReference>
<dbReference type="Proteomes" id="UP000035086">
    <property type="component" value="Chromosome"/>
</dbReference>
<organism evidence="2 4">
    <name type="scientific">Pandoraea pulmonicola</name>
    <dbReference type="NCBI Taxonomy" id="93221"/>
    <lineage>
        <taxon>Bacteria</taxon>
        <taxon>Pseudomonadati</taxon>
        <taxon>Pseudomonadota</taxon>
        <taxon>Betaproteobacteria</taxon>
        <taxon>Burkholderiales</taxon>
        <taxon>Burkholderiaceae</taxon>
        <taxon>Pandoraea</taxon>
    </lineage>
</organism>
<dbReference type="PANTHER" id="PTHR36302">
    <property type="entry name" value="BLR7088 PROTEIN"/>
    <property type="match status" value="1"/>
</dbReference>
<gene>
    <name evidence="2" type="ORF">NCTC13159_00020</name>
    <name evidence="1" type="ORF">RO07_20860</name>
</gene>
<name>A0AAJ4Z841_PANPU</name>
<evidence type="ECO:0000313" key="2">
    <source>
        <dbReference type="EMBL" id="SUA88571.1"/>
    </source>
</evidence>
<dbReference type="EMBL" id="CP010310">
    <property type="protein sequence ID" value="AJC23521.1"/>
    <property type="molecule type" value="Genomic_DNA"/>
</dbReference>
<dbReference type="SUPFAM" id="SSF110087">
    <property type="entry name" value="DR1885-like metal-binding protein"/>
    <property type="match status" value="1"/>
</dbReference>
<evidence type="ECO:0000313" key="3">
    <source>
        <dbReference type="Proteomes" id="UP000035086"/>
    </source>
</evidence>
<dbReference type="InterPro" id="IPR007410">
    <property type="entry name" value="LpqE-like"/>
</dbReference>
<dbReference type="RefSeq" id="WP_039415282.1">
    <property type="nucleotide sequence ID" value="NZ_CP010310.2"/>
</dbReference>
<dbReference type="PANTHER" id="PTHR36302:SF1">
    <property type="entry name" value="COPPER CHAPERONE PCU(A)C"/>
    <property type="match status" value="1"/>
</dbReference>
<accession>A0AAJ4Z841</accession>
<protein>
    <submittedName>
        <fullName evidence="2">Uncharacterized protein conserved in bacteria</fullName>
    </submittedName>
</protein>
<dbReference type="Proteomes" id="UP000254589">
    <property type="component" value="Unassembled WGS sequence"/>
</dbReference>
<reference evidence="1" key="2">
    <citation type="submission" date="2016-11" db="EMBL/GenBank/DDBJ databases">
        <title>Complete Genome Sequencing of Pandoraea pulmonicola DSM 16583.</title>
        <authorList>
            <person name="Chan K.-G."/>
        </authorList>
    </citation>
    <scope>NUCLEOTIDE SEQUENCE</scope>
    <source>
        <strain evidence="1">DSM 16583</strain>
    </source>
</reference>
<evidence type="ECO:0000313" key="4">
    <source>
        <dbReference type="Proteomes" id="UP000254589"/>
    </source>
</evidence>
<dbReference type="EMBL" id="UGSJ01000001">
    <property type="protein sequence ID" value="SUA88571.1"/>
    <property type="molecule type" value="Genomic_DNA"/>
</dbReference>
<dbReference type="AlphaFoldDB" id="A0AAJ4Z841"/>